<accession>A0A939EFU6</accession>
<dbReference type="AlphaFoldDB" id="A0A939EFU6"/>
<dbReference type="Proteomes" id="UP000664096">
    <property type="component" value="Unassembled WGS sequence"/>
</dbReference>
<feature type="compositionally biased region" description="Basic and acidic residues" evidence="1">
    <location>
        <begin position="475"/>
        <end position="492"/>
    </location>
</feature>
<comment type="caution">
    <text evidence="2">The sequence shown here is derived from an EMBL/GenBank/DDBJ whole genome shotgun (WGS) entry which is preliminary data.</text>
</comment>
<dbReference type="RefSeq" id="WP_207141504.1">
    <property type="nucleotide sequence ID" value="NZ_JAEKJZ010000002.1"/>
</dbReference>
<sequence>MARLQKFKGTQSLPGFGSPQVVADTAVGAATVRLGGQIQQSAGQVGRLAQLARKRQQKIEDYEVKYAHQRVEDRLRETVAEARQKARAGGAGLTEDLMGQLDAAETMAAQALPEASRRQFMQEASARRDGYAYRFASIEAADGRKYYETGISAARDRTVTEIRTNPRGVDAASEDLEALVEAAPLPLDVKAGLRRETRLKLAEAWVESRPLDERIEGLSRLTTNAEEAGADASQHFGGAGHDFNNAENETGAADPVTGSLSEFTRFARELPAHTRNRLLDSALRKKASMVLQEEAQFSAAIAENPLTVDPDGIRENGFLEWHQKNRLLDSLNTQVHERERDLAAIAWARSSGPGDPHNAAERDLAERAYRALDGGGTDRDELARTLLRTKGVLPETYVRGLRAGLDSVAPGEVSGAMDRLTALEVLDPDALALSSDGVKLRKDGAAWKILTIGRALSGTDAAAVLAGAREPARRKELENRLAGRGGGDRSEDAGGNEVLERLGIYGGGGAAVS</sequence>
<protein>
    <submittedName>
        <fullName evidence="2">Uncharacterized protein</fullName>
    </submittedName>
</protein>
<organism evidence="2 3">
    <name type="scientific">Roseibium aggregatum</name>
    <dbReference type="NCBI Taxonomy" id="187304"/>
    <lineage>
        <taxon>Bacteria</taxon>
        <taxon>Pseudomonadati</taxon>
        <taxon>Pseudomonadota</taxon>
        <taxon>Alphaproteobacteria</taxon>
        <taxon>Hyphomicrobiales</taxon>
        <taxon>Stappiaceae</taxon>
        <taxon>Roseibium</taxon>
    </lineage>
</organism>
<name>A0A939EFU6_9HYPH</name>
<gene>
    <name evidence="2" type="ORF">JF539_15195</name>
</gene>
<feature type="region of interest" description="Disordered" evidence="1">
    <location>
        <begin position="475"/>
        <end position="495"/>
    </location>
</feature>
<evidence type="ECO:0000313" key="2">
    <source>
        <dbReference type="EMBL" id="MBN9671692.1"/>
    </source>
</evidence>
<evidence type="ECO:0000256" key="1">
    <source>
        <dbReference type="SAM" id="MobiDB-lite"/>
    </source>
</evidence>
<evidence type="ECO:0000313" key="3">
    <source>
        <dbReference type="Proteomes" id="UP000664096"/>
    </source>
</evidence>
<reference evidence="2" key="1">
    <citation type="submission" date="2020-12" db="EMBL/GenBank/DDBJ databases">
        <title>Oil enriched cultivation method for isolating marine PHA-producing bacteria.</title>
        <authorList>
            <person name="Zheng W."/>
            <person name="Yu S."/>
            <person name="Huang Y."/>
        </authorList>
    </citation>
    <scope>NUCLEOTIDE SEQUENCE</scope>
    <source>
        <strain evidence="2">SY-2-12</strain>
    </source>
</reference>
<dbReference type="EMBL" id="JAEKJZ010000002">
    <property type="protein sequence ID" value="MBN9671692.1"/>
    <property type="molecule type" value="Genomic_DNA"/>
</dbReference>
<proteinExistence type="predicted"/>